<dbReference type="Pfam" id="PF00884">
    <property type="entry name" value="Sulfatase"/>
    <property type="match status" value="1"/>
</dbReference>
<evidence type="ECO:0000313" key="5">
    <source>
        <dbReference type="Proteomes" id="UP001236663"/>
    </source>
</evidence>
<accession>A0ABT8CA18</accession>
<dbReference type="PANTHER" id="PTHR46615:SF1">
    <property type="entry name" value="ARYLSULFATASE K"/>
    <property type="match status" value="1"/>
</dbReference>
<comment type="caution">
    <text evidence="4">The sequence shown here is derived from an EMBL/GenBank/DDBJ whole genome shotgun (WGS) entry which is preliminary data.</text>
</comment>
<dbReference type="InterPro" id="IPR024607">
    <property type="entry name" value="Sulfatase_CS"/>
</dbReference>
<evidence type="ECO:0000313" key="4">
    <source>
        <dbReference type="EMBL" id="MDN3688516.1"/>
    </source>
</evidence>
<dbReference type="SUPFAM" id="SSF53649">
    <property type="entry name" value="Alkaline phosphatase-like"/>
    <property type="match status" value="1"/>
</dbReference>
<dbReference type="InterPro" id="IPR051849">
    <property type="entry name" value="GAG-degrading_sulfatase"/>
</dbReference>
<dbReference type="EMBL" id="JAUFQS010000010">
    <property type="protein sequence ID" value="MDN3688516.1"/>
    <property type="molecule type" value="Genomic_DNA"/>
</dbReference>
<dbReference type="InterPro" id="IPR000917">
    <property type="entry name" value="Sulfatase_N"/>
</dbReference>
<evidence type="ECO:0000259" key="3">
    <source>
        <dbReference type="Pfam" id="PF00884"/>
    </source>
</evidence>
<proteinExistence type="inferred from homology"/>
<sequence length="510" mass="57575">MAINLGLLMIKTKWKQACNYLAAPFDHYFLNLLPKKAIKPAFQISILAAMLFFMGCSQKGEENATPNILIILTDQQTNDAISYLGNPNLHTPAMDQLAAEGTYFTASYCTSPVCGPARSSLITGRMPHKTGVVWNSTNIDPSVPTIGHLFQDAGYQTAWVGKWHLPQSYPAKDKMDSVSGFKVIPFQSLDEAWDLGEDTDGPIADAAVNYIQEYNSENPFLLAVSLHNPHDICHVPRRPGEYAGPDELDTLPPLPPNFEIAEDEPEFLDEKRLMDHYGDELLLTKDYTPEDWRAYLYHYYLFTEMVDKEIGKIMDALKSAGLDENTIVVLTSEHGDGAAAHRWAAKLSLYEEATTVPFIIRWKGHIPSGNINREQLVSGVDLAPTLLDYANVGDNVQFTGKSLKPVLEDPRKNLRDYLVVQLADDKLDSSRHARMIRNRRFKYNLYNQGERNEQLFDLWKDPGETTNLAYEENYLSVKNTMKAALSAWIRESGDPFLEWHPLPERSSLTQ</sequence>
<evidence type="ECO:0000256" key="1">
    <source>
        <dbReference type="ARBA" id="ARBA00008779"/>
    </source>
</evidence>
<evidence type="ECO:0000256" key="2">
    <source>
        <dbReference type="ARBA" id="ARBA00022801"/>
    </source>
</evidence>
<organism evidence="4 5">
    <name type="scientific">Cyclobacterium jeungdonense</name>
    <dbReference type="NCBI Taxonomy" id="708087"/>
    <lineage>
        <taxon>Bacteria</taxon>
        <taxon>Pseudomonadati</taxon>
        <taxon>Bacteroidota</taxon>
        <taxon>Cytophagia</taxon>
        <taxon>Cytophagales</taxon>
        <taxon>Cyclobacteriaceae</taxon>
        <taxon>Cyclobacterium</taxon>
    </lineage>
</organism>
<dbReference type="Gene3D" id="3.40.720.10">
    <property type="entry name" value="Alkaline Phosphatase, subunit A"/>
    <property type="match status" value="1"/>
</dbReference>
<dbReference type="PROSITE" id="PS00523">
    <property type="entry name" value="SULFATASE_1"/>
    <property type="match status" value="1"/>
</dbReference>
<dbReference type="InterPro" id="IPR017850">
    <property type="entry name" value="Alkaline_phosphatase_core_sf"/>
</dbReference>
<gene>
    <name evidence="4" type="ORF">QWZ15_11800</name>
</gene>
<dbReference type="PROSITE" id="PS00149">
    <property type="entry name" value="SULFATASE_2"/>
    <property type="match status" value="1"/>
</dbReference>
<dbReference type="RefSeq" id="WP_163386799.1">
    <property type="nucleotide sequence ID" value="NZ_JAUFQS010000010.1"/>
</dbReference>
<reference evidence="5" key="1">
    <citation type="journal article" date="2019" name="Int. J. Syst. Evol. Microbiol.">
        <title>The Global Catalogue of Microorganisms (GCM) 10K type strain sequencing project: providing services to taxonomists for standard genome sequencing and annotation.</title>
        <authorList>
            <consortium name="The Broad Institute Genomics Platform"/>
            <consortium name="The Broad Institute Genome Sequencing Center for Infectious Disease"/>
            <person name="Wu L."/>
            <person name="Ma J."/>
        </authorList>
    </citation>
    <scope>NUCLEOTIDE SEQUENCE [LARGE SCALE GENOMIC DNA]</scope>
    <source>
        <strain evidence="5">CECT 7706</strain>
    </source>
</reference>
<feature type="domain" description="Sulfatase N-terminal" evidence="3">
    <location>
        <begin position="66"/>
        <end position="392"/>
    </location>
</feature>
<keyword evidence="5" id="KW-1185">Reference proteome</keyword>
<name>A0ABT8CA18_9BACT</name>
<dbReference type="Proteomes" id="UP001236663">
    <property type="component" value="Unassembled WGS sequence"/>
</dbReference>
<protein>
    <submittedName>
        <fullName evidence="4">Sulfatase-like hydrolase/transferase</fullName>
    </submittedName>
</protein>
<keyword evidence="2" id="KW-0378">Hydrolase</keyword>
<comment type="similarity">
    <text evidence="1">Belongs to the sulfatase family.</text>
</comment>
<dbReference type="PANTHER" id="PTHR46615">
    <property type="entry name" value="ARYLSULFATASE K"/>
    <property type="match status" value="1"/>
</dbReference>